<dbReference type="InterPro" id="IPR036393">
    <property type="entry name" value="AceGlu_kinase-like_sf"/>
</dbReference>
<evidence type="ECO:0000256" key="3">
    <source>
        <dbReference type="RuleBase" id="RU362130"/>
    </source>
</evidence>
<keyword evidence="2 3" id="KW-0789">Thiol protease inhibitor</keyword>
<keyword evidence="1 3" id="KW-0646">Protease inhibitor</keyword>
<dbReference type="SUPFAM" id="SSF54403">
    <property type="entry name" value="Cystatin/monellin"/>
    <property type="match status" value="1"/>
</dbReference>
<accession>A0A6N2LJA4</accession>
<dbReference type="CDD" id="cd00042">
    <property type="entry name" value="CY"/>
    <property type="match status" value="1"/>
</dbReference>
<protein>
    <recommendedName>
        <fullName evidence="3">Cysteine proteinase inhibitor</fullName>
    </recommendedName>
</protein>
<evidence type="ECO:0000256" key="1">
    <source>
        <dbReference type="ARBA" id="ARBA00022690"/>
    </source>
</evidence>
<dbReference type="PANTHER" id="PTHR11413:SF103">
    <property type="entry name" value="CYSTEINE PROTEINASE INHIBITOR 12"/>
    <property type="match status" value="1"/>
</dbReference>
<dbReference type="PANTHER" id="PTHR11413">
    <property type="entry name" value="CYSTATIN FAMILY MEMBER"/>
    <property type="match status" value="1"/>
</dbReference>
<dbReference type="InterPro" id="IPR000010">
    <property type="entry name" value="Cystatin_dom"/>
</dbReference>
<sequence length="265" mass="30005">MTLNLSECDIGVCEGNEGERASGFGTMHHLTIEDIEAGKKKLYEAKVWVKPSLNFKELHEFKMPVATVVGGGNIFHGSSCGLDGHLLIILKLMISLSYLLSNESRILASVMNATFLKATMESIGISKRVQTAFRMSEKCRQTFGKRKGCDFRSWNWESIFHHGYCRSPMMGRKYDEVPFRFLHLSPTCSYANSCFSGSISSLYRKGVILPRSARFKCYCIRSNNSCNSEKISLSSIKYSEKCQKWEQKALALPERSEKLYQKGIQ</sequence>
<gene>
    <name evidence="4" type="ORF">SVIM_LOCUS197432</name>
</gene>
<dbReference type="InterPro" id="IPR027214">
    <property type="entry name" value="Cystatin"/>
</dbReference>
<evidence type="ECO:0000313" key="4">
    <source>
        <dbReference type="EMBL" id="VFU37430.1"/>
    </source>
</evidence>
<dbReference type="SUPFAM" id="SSF53633">
    <property type="entry name" value="Carbamate kinase-like"/>
    <property type="match status" value="1"/>
</dbReference>
<dbReference type="GO" id="GO:0004869">
    <property type="term" value="F:cysteine-type endopeptidase inhibitor activity"/>
    <property type="evidence" value="ECO:0007669"/>
    <property type="project" value="UniProtKB-KW"/>
</dbReference>
<evidence type="ECO:0000256" key="2">
    <source>
        <dbReference type="ARBA" id="ARBA00022704"/>
    </source>
</evidence>
<organism evidence="4">
    <name type="scientific">Salix viminalis</name>
    <name type="common">Common osier</name>
    <name type="synonym">Basket willow</name>
    <dbReference type="NCBI Taxonomy" id="40686"/>
    <lineage>
        <taxon>Eukaryota</taxon>
        <taxon>Viridiplantae</taxon>
        <taxon>Streptophyta</taxon>
        <taxon>Embryophyta</taxon>
        <taxon>Tracheophyta</taxon>
        <taxon>Spermatophyta</taxon>
        <taxon>Magnoliopsida</taxon>
        <taxon>eudicotyledons</taxon>
        <taxon>Gunneridae</taxon>
        <taxon>Pentapetalae</taxon>
        <taxon>rosids</taxon>
        <taxon>fabids</taxon>
        <taxon>Malpighiales</taxon>
        <taxon>Salicaceae</taxon>
        <taxon>Saliceae</taxon>
        <taxon>Salix</taxon>
    </lineage>
</organism>
<dbReference type="AlphaFoldDB" id="A0A6N2LJA4"/>
<reference evidence="4" key="1">
    <citation type="submission" date="2019-03" db="EMBL/GenBank/DDBJ databases">
        <authorList>
            <person name="Mank J."/>
            <person name="Almeida P."/>
        </authorList>
    </citation>
    <scope>NUCLEOTIDE SEQUENCE</scope>
    <source>
        <strain evidence="4">78183</strain>
    </source>
</reference>
<name>A0A6N2LJA4_SALVM</name>
<comment type="similarity">
    <text evidence="3">Belongs to the cystatin family. Phytocystatin subfamily.</text>
</comment>
<dbReference type="InterPro" id="IPR046350">
    <property type="entry name" value="Cystatin_sf"/>
</dbReference>
<dbReference type="EMBL" id="CAADRP010001247">
    <property type="protein sequence ID" value="VFU37430.1"/>
    <property type="molecule type" value="Genomic_DNA"/>
</dbReference>
<proteinExistence type="inferred from homology"/>
<dbReference type="Gene3D" id="3.10.450.10">
    <property type="match status" value="1"/>
</dbReference>